<dbReference type="SMART" id="SM00490">
    <property type="entry name" value="HELICc"/>
    <property type="match status" value="1"/>
</dbReference>
<dbReference type="GO" id="GO:0006289">
    <property type="term" value="P:nucleotide-excision repair"/>
    <property type="evidence" value="ECO:0007669"/>
    <property type="project" value="TreeGrafter"/>
</dbReference>
<sequence>MPDHRQSGGIHEYVEALKTSARLGSQVVYHTRLAQQKARFADSGKESDLSDLLAQIGLDALYSHQYEAISMIRNRGHVVVATPTASGKTLIYNLPVIERILQDKDTRALYLFPLKALAQDQLRTFVEMSGGFAGFSPTAAIYDGDTTAWRRKKIRENPPNVIMTNPEMLHLTFLAHHEKWAGFLSGLQFVVIDEVHTYRGILGSHMAQVLRRFRRICTEYGADPVFVFSSATIGNPGDLASALTGLNVRSVEQAGAPEGKRHLVFINPVDSPARTAILLLKAALHRQLRTIVYCQSRKMTELISLWAGSQKGAYSGRISAYRAGFLPEERREIEQKLVTGELLAVISTSALELGIDIGDLDLCILVGYPGTVMATRQRGGRVGRSGRDAAIVMIAGEDALDQYIMRHAADVVNMAPESAMVNPDNADLLEKHLVCAAAEKPLAADDPVFPESRVKDSLARLVQRGHLLRSEAGGLYYASRKQPHRHIDLRGSGSRYNIIDGKTGENMGEVDGFRAFRETHPGAVYLHMGTSFRVDRLDPETKTVTVSRANPNYYTRVQASKQTEILEEYSRKSLGSTWVGFGRLRVTDQVTGYERRQIRDQKRINIMALDLPPQVFETEGLWIAIPAKIQEETESAEMHFMGGIHALEHAAIGICPLLVLCDRDDLAGISTPFHPQVQSAAVFVYDAFPGGIGLCKSAWARAGDLMAQTLKAISDCECESGCPACVHSPKCGSGNRPIDKDAAQFIIERLMEKTSMRNADHGGDQDVPGPAITTDSGRSGTPQSVYANIRRYGVLDIETQKSAEEVGGWSRAGKMGVSCAVLYDAQKHDFAVYRDHEIAALMDHITGLDLVVGFNIKRFDYLVLSGYVTFSWQQIPTLDILEDVHTRLGYRLSLDHLARVSLGAQKNGDGLQALAWWKQGRVDEIIAYCKKDVEITRDLFLFGCKNGYLLFENKAGNRVRLPVNW</sequence>
<evidence type="ECO:0000256" key="2">
    <source>
        <dbReference type="ARBA" id="ARBA00022840"/>
    </source>
</evidence>
<feature type="region of interest" description="Disordered" evidence="3">
    <location>
        <begin position="759"/>
        <end position="781"/>
    </location>
</feature>
<dbReference type="Pfam" id="PF00270">
    <property type="entry name" value="DEAD"/>
    <property type="match status" value="1"/>
</dbReference>
<dbReference type="PROSITE" id="PS51194">
    <property type="entry name" value="HELICASE_CTER"/>
    <property type="match status" value="1"/>
</dbReference>
<dbReference type="PROSITE" id="PS51192">
    <property type="entry name" value="HELICASE_ATP_BIND_1"/>
    <property type="match status" value="1"/>
</dbReference>
<proteinExistence type="predicted"/>
<dbReference type="InterPro" id="IPR018973">
    <property type="entry name" value="MZB"/>
</dbReference>
<name>A0A7W0C7M7_9BACT</name>
<dbReference type="Pfam" id="PF00271">
    <property type="entry name" value="Helicase_C"/>
    <property type="match status" value="1"/>
</dbReference>
<feature type="domain" description="Helicase C-terminal" evidence="5">
    <location>
        <begin position="279"/>
        <end position="429"/>
    </location>
</feature>
<dbReference type="InterPro" id="IPR012337">
    <property type="entry name" value="RNaseH-like_sf"/>
</dbReference>
<protein>
    <submittedName>
        <fullName evidence="6">DEAD/DEAH box helicase domain-containing protein</fullName>
    </submittedName>
</protein>
<dbReference type="GO" id="GO:0005524">
    <property type="term" value="F:ATP binding"/>
    <property type="evidence" value="ECO:0007669"/>
    <property type="project" value="UniProtKB-KW"/>
</dbReference>
<evidence type="ECO:0000313" key="7">
    <source>
        <dbReference type="Proteomes" id="UP000525298"/>
    </source>
</evidence>
<dbReference type="GO" id="GO:0043138">
    <property type="term" value="F:3'-5' DNA helicase activity"/>
    <property type="evidence" value="ECO:0007669"/>
    <property type="project" value="TreeGrafter"/>
</dbReference>
<feature type="domain" description="Helicase ATP-binding" evidence="4">
    <location>
        <begin position="69"/>
        <end position="251"/>
    </location>
</feature>
<gene>
    <name evidence="6" type="ORF">HNR65_000935</name>
</gene>
<keyword evidence="2" id="KW-0067">ATP-binding</keyword>
<dbReference type="PANTHER" id="PTHR47957:SF3">
    <property type="entry name" value="ATP-DEPENDENT HELICASE HRQ1"/>
    <property type="match status" value="1"/>
</dbReference>
<dbReference type="SMART" id="SM00487">
    <property type="entry name" value="DEXDc"/>
    <property type="match status" value="1"/>
</dbReference>
<dbReference type="GO" id="GO:0036297">
    <property type="term" value="P:interstrand cross-link repair"/>
    <property type="evidence" value="ECO:0007669"/>
    <property type="project" value="TreeGrafter"/>
</dbReference>
<dbReference type="CDD" id="cd18797">
    <property type="entry name" value="SF2_C_Hrq"/>
    <property type="match status" value="1"/>
</dbReference>
<dbReference type="InterPro" id="IPR011545">
    <property type="entry name" value="DEAD/DEAH_box_helicase_dom"/>
</dbReference>
<dbReference type="SUPFAM" id="SSF52540">
    <property type="entry name" value="P-loop containing nucleoside triphosphate hydrolases"/>
    <property type="match status" value="1"/>
</dbReference>
<evidence type="ECO:0000256" key="1">
    <source>
        <dbReference type="ARBA" id="ARBA00022741"/>
    </source>
</evidence>
<dbReference type="Pfam" id="PF22982">
    <property type="entry name" value="WHD_HRQ1"/>
    <property type="match status" value="1"/>
</dbReference>
<keyword evidence="6" id="KW-0347">Helicase</keyword>
<dbReference type="InterPro" id="IPR055227">
    <property type="entry name" value="HRQ1_WHD"/>
</dbReference>
<dbReference type="GO" id="GO:0003676">
    <property type="term" value="F:nucleic acid binding"/>
    <property type="evidence" value="ECO:0007669"/>
    <property type="project" value="InterPro"/>
</dbReference>
<reference evidence="6 7" key="1">
    <citation type="submission" date="2020-07" db="EMBL/GenBank/DDBJ databases">
        <title>Genomic Encyclopedia of Type Strains, Phase IV (KMG-IV): sequencing the most valuable type-strain genomes for metagenomic binning, comparative biology and taxonomic classification.</title>
        <authorList>
            <person name="Goeker M."/>
        </authorList>
    </citation>
    <scope>NUCLEOTIDE SEQUENCE [LARGE SCALE GENOMIC DNA]</scope>
    <source>
        <strain evidence="6 7">DSM 17721</strain>
    </source>
</reference>
<dbReference type="Gene3D" id="3.30.420.10">
    <property type="entry name" value="Ribonuclease H-like superfamily/Ribonuclease H"/>
    <property type="match status" value="1"/>
</dbReference>
<dbReference type="Proteomes" id="UP000525298">
    <property type="component" value="Unassembled WGS sequence"/>
</dbReference>
<dbReference type="InterPro" id="IPR014001">
    <property type="entry name" value="Helicase_ATP-bd"/>
</dbReference>
<accession>A0A7W0C7M7</accession>
<dbReference type="CDD" id="cd17923">
    <property type="entry name" value="DEXHc_Hrq1-like"/>
    <property type="match status" value="1"/>
</dbReference>
<dbReference type="SUPFAM" id="SSF53098">
    <property type="entry name" value="Ribonuclease H-like"/>
    <property type="match status" value="1"/>
</dbReference>
<dbReference type="AlphaFoldDB" id="A0A7W0C7M7"/>
<organism evidence="6 7">
    <name type="scientific">Desulfosalsimonas propionicica</name>
    <dbReference type="NCBI Taxonomy" id="332175"/>
    <lineage>
        <taxon>Bacteria</taxon>
        <taxon>Pseudomonadati</taxon>
        <taxon>Thermodesulfobacteriota</taxon>
        <taxon>Desulfobacteria</taxon>
        <taxon>Desulfobacterales</taxon>
        <taxon>Desulfosalsimonadaceae</taxon>
        <taxon>Desulfosalsimonas</taxon>
    </lineage>
</organism>
<dbReference type="InterPro" id="IPR036397">
    <property type="entry name" value="RNaseH_sf"/>
</dbReference>
<keyword evidence="1" id="KW-0547">Nucleotide-binding</keyword>
<evidence type="ECO:0000256" key="3">
    <source>
        <dbReference type="SAM" id="MobiDB-lite"/>
    </source>
</evidence>
<evidence type="ECO:0000259" key="4">
    <source>
        <dbReference type="PROSITE" id="PS51192"/>
    </source>
</evidence>
<comment type="caution">
    <text evidence="6">The sequence shown here is derived from an EMBL/GenBank/DDBJ whole genome shotgun (WGS) entry which is preliminary data.</text>
</comment>
<dbReference type="PANTHER" id="PTHR47957">
    <property type="entry name" value="ATP-DEPENDENT HELICASE HRQ1"/>
    <property type="match status" value="1"/>
</dbReference>
<dbReference type="RefSeq" id="WP_181550284.1">
    <property type="nucleotide sequence ID" value="NZ_JACDUS010000002.1"/>
</dbReference>
<dbReference type="Gene3D" id="3.40.50.300">
    <property type="entry name" value="P-loop containing nucleotide triphosphate hydrolases"/>
    <property type="match status" value="2"/>
</dbReference>
<dbReference type="InterPro" id="IPR001650">
    <property type="entry name" value="Helicase_C-like"/>
</dbReference>
<evidence type="ECO:0000259" key="5">
    <source>
        <dbReference type="PROSITE" id="PS51194"/>
    </source>
</evidence>
<keyword evidence="7" id="KW-1185">Reference proteome</keyword>
<dbReference type="Pfam" id="PF09369">
    <property type="entry name" value="MZB"/>
    <property type="match status" value="1"/>
</dbReference>
<dbReference type="EMBL" id="JACDUS010000002">
    <property type="protein sequence ID" value="MBA2880617.1"/>
    <property type="molecule type" value="Genomic_DNA"/>
</dbReference>
<evidence type="ECO:0000313" key="6">
    <source>
        <dbReference type="EMBL" id="MBA2880617.1"/>
    </source>
</evidence>
<keyword evidence="6" id="KW-0378">Hydrolase</keyword>
<dbReference type="InterPro" id="IPR027417">
    <property type="entry name" value="P-loop_NTPase"/>
</dbReference>